<name>A0A7Z2YEP8_9VIBR</name>
<dbReference type="InterPro" id="IPR015421">
    <property type="entry name" value="PyrdxlP-dep_Trfase_major"/>
</dbReference>
<dbReference type="Gene3D" id="3.90.1150.10">
    <property type="entry name" value="Aspartate Aminotransferase, domain 1"/>
    <property type="match status" value="1"/>
</dbReference>
<dbReference type="PANTHER" id="PTHR43586:SF21">
    <property type="entry name" value="PYRIDOXAL PHOSPHATE (PLP)-DEPENDENT ASPARTATE AMINOTRANSFERASE SUPERFAMILY"/>
    <property type="match status" value="1"/>
</dbReference>
<dbReference type="Gene3D" id="3.40.640.10">
    <property type="entry name" value="Type I PLP-dependent aspartate aminotransferase-like (Major domain)"/>
    <property type="match status" value="1"/>
</dbReference>
<gene>
    <name evidence="3" type="ORF">GT360_05485</name>
</gene>
<evidence type="ECO:0000256" key="1">
    <source>
        <dbReference type="ARBA" id="ARBA00022898"/>
    </source>
</evidence>
<dbReference type="InterPro" id="IPR000192">
    <property type="entry name" value="Aminotrans_V_dom"/>
</dbReference>
<evidence type="ECO:0000259" key="2">
    <source>
        <dbReference type="Pfam" id="PF00266"/>
    </source>
</evidence>
<dbReference type="InterPro" id="IPR015422">
    <property type="entry name" value="PyrdxlP-dep_Trfase_small"/>
</dbReference>
<dbReference type="PANTHER" id="PTHR43586">
    <property type="entry name" value="CYSTEINE DESULFURASE"/>
    <property type="match status" value="1"/>
</dbReference>
<evidence type="ECO:0000313" key="4">
    <source>
        <dbReference type="Proteomes" id="UP000464262"/>
    </source>
</evidence>
<keyword evidence="1" id="KW-0663">Pyridoxal phosphate</keyword>
<dbReference type="SUPFAM" id="SSF53383">
    <property type="entry name" value="PLP-dependent transferases"/>
    <property type="match status" value="1"/>
</dbReference>
<evidence type="ECO:0000313" key="3">
    <source>
        <dbReference type="EMBL" id="QIA64682.1"/>
    </source>
</evidence>
<dbReference type="NCBIfam" id="TIGR01976">
    <property type="entry name" value="am_tr_V_VC1184"/>
    <property type="match status" value="1"/>
</dbReference>
<proteinExistence type="predicted"/>
<accession>A0A7Z2YEP8</accession>
<keyword evidence="4" id="KW-1185">Reference proteome</keyword>
<dbReference type="Proteomes" id="UP000464262">
    <property type="component" value="Chromosome 1"/>
</dbReference>
<organism evidence="3 4">
    <name type="scientific">Vibrio astriarenae</name>
    <dbReference type="NCBI Taxonomy" id="1481923"/>
    <lineage>
        <taxon>Bacteria</taxon>
        <taxon>Pseudomonadati</taxon>
        <taxon>Pseudomonadota</taxon>
        <taxon>Gammaproteobacteria</taxon>
        <taxon>Vibrionales</taxon>
        <taxon>Vibrionaceae</taxon>
        <taxon>Vibrio</taxon>
    </lineage>
</organism>
<feature type="domain" description="Aminotransferase class V" evidence="2">
    <location>
        <begin position="29"/>
        <end position="405"/>
    </location>
</feature>
<dbReference type="InterPro" id="IPR015424">
    <property type="entry name" value="PyrdxlP-dep_Trfase"/>
</dbReference>
<dbReference type="KEGG" id="vas:GT360_05485"/>
<protein>
    <submittedName>
        <fullName evidence="3">Cysteine desulfurase-like protein</fullName>
    </submittedName>
</protein>
<dbReference type="Pfam" id="PF00266">
    <property type="entry name" value="Aminotran_5"/>
    <property type="match status" value="1"/>
</dbReference>
<dbReference type="InterPro" id="IPR011340">
    <property type="entry name" value="Cys_dSase-rel"/>
</dbReference>
<sequence>MKHNQDLDIELVRSQFPALHQRYKEKPVVFFDGPGGSQVPQSVLNAMSEYLGQFNSNLGGHFFSSEKTVAQVEQARECARALFNASSAESIVFGANMTSLTLSLSRSISRDWLPGDEVVVTGLDHYANVSSWVEAAKDREAKVYQARIDPVTGGLDVDHTIDLIGKKTKLVALTLASNTTGTLVDAKPIIEAAHKVGAKVYLDAVHLMPHQLIDVESLECDFAVCSAYKFFGPHLGIAYIAPQWLQTLEPYKVLPAANIGPGRFETGTLNFEALAGFCAAVDYLAGWGTGKGDLRDRLVSSYQQIGRYEESLSAYFLQQIASISGVTVYGHYQADTGLRTPTFAINIDNYLPQDVAKMLGEQNICVWSGYFYAPELIKQLGTKERGGVVRIGMMHYNTFEEIDKLKRAIEALQ</sequence>
<reference evidence="3 4" key="1">
    <citation type="submission" date="2020-01" db="EMBL/GenBank/DDBJ databases">
        <title>Whole genome and functional gene identification of agarase of Vibrio HN897.</title>
        <authorList>
            <person name="Liu Y."/>
            <person name="Zhao Z."/>
        </authorList>
    </citation>
    <scope>NUCLEOTIDE SEQUENCE [LARGE SCALE GENOMIC DNA]</scope>
    <source>
        <strain evidence="3 4">HN897</strain>
    </source>
</reference>
<dbReference type="EMBL" id="CP047475">
    <property type="protein sequence ID" value="QIA64682.1"/>
    <property type="molecule type" value="Genomic_DNA"/>
</dbReference>
<dbReference type="AlphaFoldDB" id="A0A7Z2YEP8"/>